<dbReference type="Gene3D" id="1.10.287.950">
    <property type="entry name" value="Methyl-accepting chemotaxis protein"/>
    <property type="match status" value="1"/>
</dbReference>
<keyword evidence="1 3" id="KW-0807">Transducer</keyword>
<keyword evidence="4" id="KW-0175">Coiled coil</keyword>
<gene>
    <name evidence="6" type="ORF">C7B43_02425</name>
</gene>
<protein>
    <submittedName>
        <fullName evidence="6">Methyl-accepting chemotaxis protein</fullName>
    </submittedName>
</protein>
<name>A0A2T2X9S6_9FIRM</name>
<dbReference type="GO" id="GO:0007165">
    <property type="term" value="P:signal transduction"/>
    <property type="evidence" value="ECO:0007669"/>
    <property type="project" value="UniProtKB-KW"/>
</dbReference>
<sequence length="520" mass="57750">MSISHDIKSDEHVSELPESVQATLQSMEEVMKDVASRAATNQRDLMQVDQVVSNLNGMVTETNQTVEQSVEGISQMAERLTTVAAHVEEVEAETGEVGHVAESSRSYAQRALSDITRIQEAISDLDEKTRKVLGISGVIKEVADTTNMLALNASIEAARAGDYGRSFAVLAKEIRKLADQTRQQAQNIVEDLDSVMRQLEIARTVSADVGESVEALNRVVTRSHESFTAIGQVISDAAGQIAETAHLGEQQQDHMSRVADTFDTLTGDFHQVAGQLNQITDHVKQTAQSMEYGYMELAHYEYQGMVPKARQAAELAAVEAQELIERKISAQTTSKTAVLSLGLYRPFERNSIKTLARYFDVSAVMDRESLDPPKYQVPYEGALEDDLNLMVQRYIEQDRSWILFSVVDLNGYVVACADVDRVGLTGDPRLDDRNRFKRLLPHPSWVRGGRTGLGESVEWLPNNLSRDDFITHGVALKRPVSPLPPLIQTYIRNNVTVMTLLSAPLYVEDERFGAIMVAWQ</sequence>
<accession>A0A2T2X9S6</accession>
<comment type="similarity">
    <text evidence="2">Belongs to the methyl-accepting chemotaxis (MCP) protein family.</text>
</comment>
<feature type="coiled-coil region" evidence="4">
    <location>
        <begin position="171"/>
        <end position="202"/>
    </location>
</feature>
<evidence type="ECO:0000256" key="3">
    <source>
        <dbReference type="PROSITE-ProRule" id="PRU00284"/>
    </source>
</evidence>
<reference evidence="6 7" key="1">
    <citation type="journal article" date="2014" name="BMC Genomics">
        <title>Comparison of environmental and isolate Sulfobacillus genomes reveals diverse carbon, sulfur, nitrogen, and hydrogen metabolisms.</title>
        <authorList>
            <person name="Justice N.B."/>
            <person name="Norman A."/>
            <person name="Brown C.T."/>
            <person name="Singh A."/>
            <person name="Thomas B.C."/>
            <person name="Banfield J.F."/>
        </authorList>
    </citation>
    <scope>NUCLEOTIDE SEQUENCE [LARGE SCALE GENOMIC DNA]</scope>
    <source>
        <strain evidence="6">AMDSBA1</strain>
    </source>
</reference>
<evidence type="ECO:0000256" key="1">
    <source>
        <dbReference type="ARBA" id="ARBA00023224"/>
    </source>
</evidence>
<dbReference type="PANTHER" id="PTHR32089">
    <property type="entry name" value="METHYL-ACCEPTING CHEMOTAXIS PROTEIN MCPB"/>
    <property type="match status" value="1"/>
</dbReference>
<dbReference type="AlphaFoldDB" id="A0A2T2X9S6"/>
<dbReference type="Proteomes" id="UP000242699">
    <property type="component" value="Unassembled WGS sequence"/>
</dbReference>
<dbReference type="PRINTS" id="PR00260">
    <property type="entry name" value="CHEMTRNSDUCR"/>
</dbReference>
<comment type="caution">
    <text evidence="6">The sequence shown here is derived from an EMBL/GenBank/DDBJ whole genome shotgun (WGS) entry which is preliminary data.</text>
</comment>
<dbReference type="PANTHER" id="PTHR32089:SF112">
    <property type="entry name" value="LYSOZYME-LIKE PROTEIN-RELATED"/>
    <property type="match status" value="1"/>
</dbReference>
<dbReference type="InterPro" id="IPR004090">
    <property type="entry name" value="Chemotax_Me-accpt_rcpt"/>
</dbReference>
<evidence type="ECO:0000313" key="6">
    <source>
        <dbReference type="EMBL" id="PSR31245.1"/>
    </source>
</evidence>
<evidence type="ECO:0000256" key="2">
    <source>
        <dbReference type="ARBA" id="ARBA00029447"/>
    </source>
</evidence>
<dbReference type="GO" id="GO:0004888">
    <property type="term" value="F:transmembrane signaling receptor activity"/>
    <property type="evidence" value="ECO:0007669"/>
    <property type="project" value="InterPro"/>
</dbReference>
<dbReference type="EMBL" id="PXYT01000003">
    <property type="protein sequence ID" value="PSR31245.1"/>
    <property type="molecule type" value="Genomic_DNA"/>
</dbReference>
<dbReference type="Pfam" id="PF00015">
    <property type="entry name" value="MCPsignal"/>
    <property type="match status" value="1"/>
</dbReference>
<dbReference type="PROSITE" id="PS50111">
    <property type="entry name" value="CHEMOTAXIS_TRANSDUC_2"/>
    <property type="match status" value="1"/>
</dbReference>
<feature type="domain" description="Methyl-accepting transducer" evidence="5">
    <location>
        <begin position="37"/>
        <end position="266"/>
    </location>
</feature>
<dbReference type="GO" id="GO:0016020">
    <property type="term" value="C:membrane"/>
    <property type="evidence" value="ECO:0007669"/>
    <property type="project" value="InterPro"/>
</dbReference>
<proteinExistence type="inferred from homology"/>
<dbReference type="GO" id="GO:0006935">
    <property type="term" value="P:chemotaxis"/>
    <property type="evidence" value="ECO:0007669"/>
    <property type="project" value="InterPro"/>
</dbReference>
<evidence type="ECO:0000259" key="5">
    <source>
        <dbReference type="PROSITE" id="PS50111"/>
    </source>
</evidence>
<evidence type="ECO:0000256" key="4">
    <source>
        <dbReference type="SAM" id="Coils"/>
    </source>
</evidence>
<evidence type="ECO:0000313" key="7">
    <source>
        <dbReference type="Proteomes" id="UP000242699"/>
    </source>
</evidence>
<dbReference type="SMART" id="SM00283">
    <property type="entry name" value="MA"/>
    <property type="match status" value="1"/>
</dbReference>
<dbReference type="InterPro" id="IPR004089">
    <property type="entry name" value="MCPsignal_dom"/>
</dbReference>
<dbReference type="SUPFAM" id="SSF58104">
    <property type="entry name" value="Methyl-accepting chemotaxis protein (MCP) signaling domain"/>
    <property type="match status" value="1"/>
</dbReference>
<organism evidence="6 7">
    <name type="scientific">Sulfobacillus benefaciens</name>
    <dbReference type="NCBI Taxonomy" id="453960"/>
    <lineage>
        <taxon>Bacteria</taxon>
        <taxon>Bacillati</taxon>
        <taxon>Bacillota</taxon>
        <taxon>Clostridia</taxon>
        <taxon>Eubacteriales</taxon>
        <taxon>Clostridiales Family XVII. Incertae Sedis</taxon>
        <taxon>Sulfobacillus</taxon>
    </lineage>
</organism>